<dbReference type="Proteomes" id="UP000886653">
    <property type="component" value="Unassembled WGS sequence"/>
</dbReference>
<evidence type="ECO:0000313" key="2">
    <source>
        <dbReference type="Proteomes" id="UP000886653"/>
    </source>
</evidence>
<protein>
    <submittedName>
        <fullName evidence="1">Uncharacterized protein</fullName>
    </submittedName>
</protein>
<evidence type="ECO:0000313" key="1">
    <source>
        <dbReference type="EMBL" id="KAG0145338.1"/>
    </source>
</evidence>
<sequence length="103" mass="12395">MRELSQIRQRDVEKNTLPIFPLYHNRYEPFRKLQKQRRHLPNPNTLCRRRVTPAFGHNRTEPGPIRQILFTGKPSELKRFLVDIRDPMRSVPSCFTSEAWRII</sequence>
<dbReference type="EMBL" id="MU167278">
    <property type="protein sequence ID" value="KAG0145338.1"/>
    <property type="molecule type" value="Genomic_DNA"/>
</dbReference>
<keyword evidence="2" id="KW-1185">Reference proteome</keyword>
<dbReference type="AlphaFoldDB" id="A0A9P6NJT4"/>
<organism evidence="1 2">
    <name type="scientific">Cronartium quercuum f. sp. fusiforme G11</name>
    <dbReference type="NCBI Taxonomy" id="708437"/>
    <lineage>
        <taxon>Eukaryota</taxon>
        <taxon>Fungi</taxon>
        <taxon>Dikarya</taxon>
        <taxon>Basidiomycota</taxon>
        <taxon>Pucciniomycotina</taxon>
        <taxon>Pucciniomycetes</taxon>
        <taxon>Pucciniales</taxon>
        <taxon>Coleosporiaceae</taxon>
        <taxon>Cronartium</taxon>
    </lineage>
</organism>
<proteinExistence type="predicted"/>
<accession>A0A9P6NJT4</accession>
<comment type="caution">
    <text evidence="1">The sequence shown here is derived from an EMBL/GenBank/DDBJ whole genome shotgun (WGS) entry which is preliminary data.</text>
</comment>
<reference evidence="1" key="1">
    <citation type="submission" date="2013-11" db="EMBL/GenBank/DDBJ databases">
        <title>Genome sequence of the fusiform rust pathogen reveals effectors for host alternation and coevolution with pine.</title>
        <authorList>
            <consortium name="DOE Joint Genome Institute"/>
            <person name="Smith K."/>
            <person name="Pendleton A."/>
            <person name="Kubisiak T."/>
            <person name="Anderson C."/>
            <person name="Salamov A."/>
            <person name="Aerts A."/>
            <person name="Riley R."/>
            <person name="Clum A."/>
            <person name="Lindquist E."/>
            <person name="Ence D."/>
            <person name="Campbell M."/>
            <person name="Kronenberg Z."/>
            <person name="Feau N."/>
            <person name="Dhillon B."/>
            <person name="Hamelin R."/>
            <person name="Burleigh J."/>
            <person name="Smith J."/>
            <person name="Yandell M."/>
            <person name="Nelson C."/>
            <person name="Grigoriev I."/>
            <person name="Davis J."/>
        </authorList>
    </citation>
    <scope>NUCLEOTIDE SEQUENCE</scope>
    <source>
        <strain evidence="1">G11</strain>
    </source>
</reference>
<gene>
    <name evidence="1" type="ORF">CROQUDRAFT_93946</name>
</gene>
<name>A0A9P6NJT4_9BASI</name>